<dbReference type="SUPFAM" id="SSF52317">
    <property type="entry name" value="Class I glutamine amidotransferase-like"/>
    <property type="match status" value="1"/>
</dbReference>
<evidence type="ECO:0000256" key="3">
    <source>
        <dbReference type="ARBA" id="ARBA00023239"/>
    </source>
</evidence>
<dbReference type="Proteomes" id="UP000038010">
    <property type="component" value="Unassembled WGS sequence"/>
</dbReference>
<gene>
    <name evidence="6" type="ORF">AB675_11947</name>
</gene>
<evidence type="ECO:0000256" key="4">
    <source>
        <dbReference type="ARBA" id="ARBA00038493"/>
    </source>
</evidence>
<dbReference type="InterPro" id="IPR050325">
    <property type="entry name" value="Prot/Nucl_acid_deglycase"/>
</dbReference>
<dbReference type="PANTHER" id="PTHR48094:SF11">
    <property type="entry name" value="GLUTATHIONE-INDEPENDENT GLYOXALASE HSP31-RELATED"/>
    <property type="match status" value="1"/>
</dbReference>
<protein>
    <recommendedName>
        <fullName evidence="1">D-lactate dehydratase</fullName>
        <ecNumber evidence="1">4.2.1.130</ecNumber>
    </recommendedName>
</protein>
<dbReference type="RefSeq" id="XP_017994975.1">
    <property type="nucleotide sequence ID" value="XM_018140837.1"/>
</dbReference>
<dbReference type="InterPro" id="IPR029062">
    <property type="entry name" value="Class_I_gatase-like"/>
</dbReference>
<comment type="similarity">
    <text evidence="4">Belongs to the peptidase C56 family. HSP31-like subfamily.</text>
</comment>
<proteinExistence type="inferred from homology"/>
<comment type="caution">
    <text evidence="6">The sequence shown here is derived from an EMBL/GenBank/DDBJ whole genome shotgun (WGS) entry which is preliminary data.</text>
</comment>
<evidence type="ECO:0000256" key="1">
    <source>
        <dbReference type="ARBA" id="ARBA00013134"/>
    </source>
</evidence>
<dbReference type="Gene3D" id="3.40.50.880">
    <property type="match status" value="1"/>
</dbReference>
<evidence type="ECO:0000256" key="5">
    <source>
        <dbReference type="ARBA" id="ARBA00048082"/>
    </source>
</evidence>
<sequence length="304" mass="32854">MATPIADREKTTGPPRRAIIAVTSAHAPLYPDGKETGVFITEALHPFKVFKKAGFEVDLVSETGTYQADWLSQQDKWLPAEDKKIWEDSNSEFRKKLDAGLKPGDFNPDNYGIFFASAGHASLIDYPEAKGLQTMASKMYGDGAIISAVCHGGAIFPGVLNQLTDKPIIHGRKVTGFTTKGEEEEGVLDTIKSWNRPTIEKAAADCGATYVAPPGPWDSFTQTDERIVTGANPASAEATAEAAVKAFEELTKIPRMDHDYKGGGMNYRSKEDNAHPVIKGKSGLDLIDQDGEPTRTIEPGVAGK</sequence>
<dbReference type="OrthoDB" id="543156at2759"/>
<evidence type="ECO:0000313" key="7">
    <source>
        <dbReference type="Proteomes" id="UP000038010"/>
    </source>
</evidence>
<keyword evidence="2" id="KW-0346">Stress response</keyword>
<dbReference type="STRING" id="1664694.A0A0N1NWB7"/>
<dbReference type="VEuPathDB" id="FungiDB:AB675_11947"/>
<evidence type="ECO:0000313" key="6">
    <source>
        <dbReference type="EMBL" id="KPI35012.1"/>
    </source>
</evidence>
<organism evidence="6 7">
    <name type="scientific">Cyphellophora attinorum</name>
    <dbReference type="NCBI Taxonomy" id="1664694"/>
    <lineage>
        <taxon>Eukaryota</taxon>
        <taxon>Fungi</taxon>
        <taxon>Dikarya</taxon>
        <taxon>Ascomycota</taxon>
        <taxon>Pezizomycotina</taxon>
        <taxon>Eurotiomycetes</taxon>
        <taxon>Chaetothyriomycetidae</taxon>
        <taxon>Chaetothyriales</taxon>
        <taxon>Cyphellophoraceae</taxon>
        <taxon>Cyphellophora</taxon>
    </lineage>
</organism>
<dbReference type="GO" id="GO:0005737">
    <property type="term" value="C:cytoplasm"/>
    <property type="evidence" value="ECO:0007669"/>
    <property type="project" value="TreeGrafter"/>
</dbReference>
<accession>A0A0N1NWB7</accession>
<dbReference type="AlphaFoldDB" id="A0A0N1NWB7"/>
<name>A0A0N1NWB7_9EURO</name>
<comment type="catalytic activity">
    <reaction evidence="5">
        <text>methylglyoxal + H2O = (R)-lactate + H(+)</text>
        <dbReference type="Rhea" id="RHEA:27754"/>
        <dbReference type="ChEBI" id="CHEBI:15377"/>
        <dbReference type="ChEBI" id="CHEBI:15378"/>
        <dbReference type="ChEBI" id="CHEBI:16004"/>
        <dbReference type="ChEBI" id="CHEBI:17158"/>
        <dbReference type="EC" id="4.2.1.130"/>
    </reaction>
</comment>
<dbReference type="GO" id="GO:0019243">
    <property type="term" value="P:methylglyoxal catabolic process to D-lactate via S-lactoyl-glutathione"/>
    <property type="evidence" value="ECO:0007669"/>
    <property type="project" value="TreeGrafter"/>
</dbReference>
<dbReference type="GO" id="GO:0019172">
    <property type="term" value="F:glyoxalase III activity"/>
    <property type="evidence" value="ECO:0007669"/>
    <property type="project" value="UniProtKB-EC"/>
</dbReference>
<dbReference type="GeneID" id="28732718"/>
<dbReference type="PANTHER" id="PTHR48094">
    <property type="entry name" value="PROTEIN/NUCLEIC ACID DEGLYCASE DJ-1-RELATED"/>
    <property type="match status" value="1"/>
</dbReference>
<dbReference type="FunFam" id="3.40.50.880:FF:000051">
    <property type="entry name" value="Glutathione-independent glyoxalase HSP31"/>
    <property type="match status" value="1"/>
</dbReference>
<dbReference type="EMBL" id="LFJN01000046">
    <property type="protein sequence ID" value="KPI35012.1"/>
    <property type="molecule type" value="Genomic_DNA"/>
</dbReference>
<dbReference type="EC" id="4.2.1.130" evidence="1"/>
<evidence type="ECO:0000256" key="2">
    <source>
        <dbReference type="ARBA" id="ARBA00023016"/>
    </source>
</evidence>
<reference evidence="6 7" key="1">
    <citation type="submission" date="2015-06" db="EMBL/GenBank/DDBJ databases">
        <title>Draft genome of the ant-associated black yeast Phialophora attae CBS 131958.</title>
        <authorList>
            <person name="Moreno L.F."/>
            <person name="Stielow B.J."/>
            <person name="de Hoog S."/>
            <person name="Vicente V.A."/>
            <person name="Weiss V.A."/>
            <person name="de Vries M."/>
            <person name="Cruz L.M."/>
            <person name="Souza E.M."/>
        </authorList>
    </citation>
    <scope>NUCLEOTIDE SEQUENCE [LARGE SCALE GENOMIC DNA]</scope>
    <source>
        <strain evidence="6 7">CBS 131958</strain>
    </source>
</reference>
<keyword evidence="3" id="KW-0456">Lyase</keyword>
<keyword evidence="7" id="KW-1185">Reference proteome</keyword>